<reference evidence="3 4" key="1">
    <citation type="submission" date="2025-04" db="UniProtKB">
        <authorList>
            <consortium name="RefSeq"/>
        </authorList>
    </citation>
    <scope>IDENTIFICATION</scope>
</reference>
<dbReference type="KEGG" id="nnu:104613441"/>
<evidence type="ECO:0000313" key="3">
    <source>
        <dbReference type="RefSeq" id="XP_010279564.1"/>
    </source>
</evidence>
<dbReference type="RefSeq" id="XP_010279564.1">
    <property type="nucleotide sequence ID" value="XM_010281262.1"/>
</dbReference>
<name>A0A1U8BPT0_NELNU</name>
<sequence>MDLDNKSPPEKQDELEYMYYVGHEWEYDFNIGYGADLLEEDALNVKCCLEVLRRLISKADAEIEELEEDLVILQTQLEWNEQNKHEDCSEICCNALREKIHFLELSIQCLKGEVMRKDDNSIPSQDREPAKRILEIINPLLKNHIHKKDEQPEDVAVNDSRSDFHELGDLGDLHTVKRLINSDSQTCSVEEGNELGDLHTVQNFDLYLPVKSDIVTMNNNSETVKVQRTGCVTTGNTDSGSPLNLTGSLH</sequence>
<dbReference type="RefSeq" id="XP_019056041.1">
    <property type="nucleotide sequence ID" value="XM_019200496.1"/>
</dbReference>
<keyword evidence="1" id="KW-0175">Coiled coil</keyword>
<dbReference type="Proteomes" id="UP000189703">
    <property type="component" value="Unplaced"/>
</dbReference>
<gene>
    <name evidence="3 4" type="primary">LOC104613441</name>
</gene>
<evidence type="ECO:0000313" key="4">
    <source>
        <dbReference type="RefSeq" id="XP_019056041.1"/>
    </source>
</evidence>
<dbReference type="OMA" id="LREKIVW"/>
<evidence type="ECO:0000313" key="2">
    <source>
        <dbReference type="Proteomes" id="UP000189703"/>
    </source>
</evidence>
<evidence type="ECO:0000256" key="1">
    <source>
        <dbReference type="SAM" id="Coils"/>
    </source>
</evidence>
<organism evidence="2 3">
    <name type="scientific">Nelumbo nucifera</name>
    <name type="common">Sacred lotus</name>
    <dbReference type="NCBI Taxonomy" id="4432"/>
    <lineage>
        <taxon>Eukaryota</taxon>
        <taxon>Viridiplantae</taxon>
        <taxon>Streptophyta</taxon>
        <taxon>Embryophyta</taxon>
        <taxon>Tracheophyta</taxon>
        <taxon>Spermatophyta</taxon>
        <taxon>Magnoliopsida</taxon>
        <taxon>Proteales</taxon>
        <taxon>Nelumbonaceae</taxon>
        <taxon>Nelumbo</taxon>
    </lineage>
</organism>
<dbReference type="AlphaFoldDB" id="A0A1U8BPT0"/>
<keyword evidence="2" id="KW-1185">Reference proteome</keyword>
<dbReference type="GeneID" id="104613441"/>
<protein>
    <submittedName>
        <fullName evidence="3 4">Uncharacterized protein LOC104613441</fullName>
    </submittedName>
</protein>
<dbReference type="eggNOG" id="ENOG502S21B">
    <property type="taxonomic scope" value="Eukaryota"/>
</dbReference>
<dbReference type="OrthoDB" id="1065581at2759"/>
<accession>A0A1U8BPT0</accession>
<proteinExistence type="predicted"/>
<feature type="coiled-coil region" evidence="1">
    <location>
        <begin position="49"/>
        <end position="113"/>
    </location>
</feature>